<dbReference type="Pfam" id="PF06531">
    <property type="entry name" value="DUF1108"/>
    <property type="match status" value="1"/>
</dbReference>
<dbReference type="InterPro" id="IPR009494">
    <property type="entry name" value="DUF1108"/>
</dbReference>
<gene>
    <name evidence="1" type="ORF">BU676_08900</name>
</gene>
<organism evidence="1 2">
    <name type="scientific">Staphylococcus chromogenes</name>
    <name type="common">Staphylococcus hyicus subsp. chromogenes</name>
    <dbReference type="NCBI Taxonomy" id="46126"/>
    <lineage>
        <taxon>Bacteria</taxon>
        <taxon>Bacillati</taxon>
        <taxon>Bacillota</taxon>
        <taxon>Bacilli</taxon>
        <taxon>Bacillales</taxon>
        <taxon>Staphylococcaceae</taxon>
        <taxon>Staphylococcus</taxon>
    </lineage>
</organism>
<accession>A0ABX5I6R8</accession>
<dbReference type="Proteomes" id="UP000242008">
    <property type="component" value="Unassembled WGS sequence"/>
</dbReference>
<evidence type="ECO:0000313" key="2">
    <source>
        <dbReference type="Proteomes" id="UP000242008"/>
    </source>
</evidence>
<dbReference type="EMBL" id="PZAO01000021">
    <property type="protein sequence ID" value="PTG69116.1"/>
    <property type="molecule type" value="Genomic_DNA"/>
</dbReference>
<reference evidence="1 2" key="1">
    <citation type="journal article" date="2016" name="Front. Microbiol.">
        <title>Comprehensive Phylogenetic Analysis of Bovine Non-aureus Staphylococci Species Based on Whole-Genome Sequencing.</title>
        <authorList>
            <person name="Naushad S."/>
            <person name="Barkema H.W."/>
            <person name="Luby C."/>
            <person name="Condas L.A."/>
            <person name="Nobrega D.B."/>
            <person name="Carson D.A."/>
            <person name="De Buck J."/>
        </authorList>
    </citation>
    <scope>NUCLEOTIDE SEQUENCE [LARGE SCALE GENOMIC DNA]</scope>
    <source>
        <strain evidence="1 2">SNUC 1363</strain>
    </source>
</reference>
<evidence type="ECO:0000313" key="1">
    <source>
        <dbReference type="EMBL" id="PTG69116.1"/>
    </source>
</evidence>
<keyword evidence="2" id="KW-1185">Reference proteome</keyword>
<protein>
    <recommendedName>
        <fullName evidence="3">DUF1108 family protein</fullName>
    </recommendedName>
</protein>
<sequence>MLTAISKQSGVGVLLNIPIPFYQKWRKTQMYYEIGQEFSKTITIDGFKFYMYVAKTEFGVDVTIQDRDDNTVSEITIYDVSGMESAIDILMYETRVWIAENIDSYDRIMSRLLGGFQ</sequence>
<name>A0ABX5I6R8_STACR</name>
<proteinExistence type="predicted"/>
<evidence type="ECO:0008006" key="3">
    <source>
        <dbReference type="Google" id="ProtNLM"/>
    </source>
</evidence>
<comment type="caution">
    <text evidence="1">The sequence shown here is derived from an EMBL/GenBank/DDBJ whole genome shotgun (WGS) entry which is preliminary data.</text>
</comment>